<accession>A0A7C8ZGR0</accession>
<name>A0A7C8ZGR0_OPUST</name>
<feature type="compositionally biased region" description="Basic and acidic residues" evidence="2">
    <location>
        <begin position="233"/>
        <end position="242"/>
    </location>
</feature>
<dbReference type="InterPro" id="IPR029071">
    <property type="entry name" value="Ubiquitin-like_domsf"/>
</dbReference>
<evidence type="ECO:0000256" key="2">
    <source>
        <dbReference type="SAM" id="MobiDB-lite"/>
    </source>
</evidence>
<dbReference type="GO" id="GO:0051117">
    <property type="term" value="F:ATPase binding"/>
    <property type="evidence" value="ECO:0007669"/>
    <property type="project" value="InterPro"/>
</dbReference>
<reference evidence="4" key="2">
    <citation type="submission" date="2020-07" db="EMBL/GenBank/DDBJ databases">
        <authorList>
            <person name="Vera ALvarez R."/>
            <person name="Arias-Moreno D.M."/>
            <person name="Jimenez-Jacinto V."/>
            <person name="Jimenez-Bremont J.F."/>
            <person name="Swaminathan K."/>
            <person name="Moose S.P."/>
            <person name="Guerrero-Gonzalez M.L."/>
            <person name="Marino-Ramirez L."/>
            <person name="Landsman D."/>
            <person name="Rodriguez-Kessler M."/>
            <person name="Delgado-Sanchez P."/>
        </authorList>
    </citation>
    <scope>NUCLEOTIDE SEQUENCE</scope>
    <source>
        <tissue evidence="4">Cladode</tissue>
    </source>
</reference>
<dbReference type="InterPro" id="IPR044232">
    <property type="entry name" value="PUX1"/>
</dbReference>
<organism evidence="4">
    <name type="scientific">Opuntia streptacantha</name>
    <name type="common">Prickly pear cactus</name>
    <name type="synonym">Opuntia cardona</name>
    <dbReference type="NCBI Taxonomy" id="393608"/>
    <lineage>
        <taxon>Eukaryota</taxon>
        <taxon>Viridiplantae</taxon>
        <taxon>Streptophyta</taxon>
        <taxon>Embryophyta</taxon>
        <taxon>Tracheophyta</taxon>
        <taxon>Spermatophyta</taxon>
        <taxon>Magnoliopsida</taxon>
        <taxon>eudicotyledons</taxon>
        <taxon>Gunneridae</taxon>
        <taxon>Pentapetalae</taxon>
        <taxon>Caryophyllales</taxon>
        <taxon>Cactineae</taxon>
        <taxon>Cactaceae</taxon>
        <taxon>Opuntioideae</taxon>
        <taxon>Opuntia</taxon>
    </lineage>
</organism>
<dbReference type="EMBL" id="GISG01124892">
    <property type="protein sequence ID" value="MBA4641555.1"/>
    <property type="molecule type" value="Transcribed_RNA"/>
</dbReference>
<dbReference type="Pfam" id="PF00789">
    <property type="entry name" value="UBX"/>
    <property type="match status" value="1"/>
</dbReference>
<dbReference type="PANTHER" id="PTHR47557">
    <property type="entry name" value="PLANT UBX DOMAIN-CONTAINING PROTEIN 1"/>
    <property type="match status" value="1"/>
</dbReference>
<evidence type="ECO:0000259" key="3">
    <source>
        <dbReference type="PROSITE" id="PS50033"/>
    </source>
</evidence>
<sequence length="250" mass="28369">MNIDSPLAWKRRRLTNIDPMDAEAAKAKLEAAKERYGREIRVFETSKASQQAAEAADGGETDDFFEFTAEDYFHLMATKREDKYLKTRKIREAEQAARRSRITKTVIRVRFPDDHTLEATFHPSEPLQSVFDLLKKVLARPDLPYYLYTTPPKKQIKDTSQDFFAAGFVPGAIIYFSYDLPKDDEANSGPFLQEDLISLKGLGELVAEPEPEPIKEPRQTASEGASADAPVAQEKKPADKKTIKPKWLKM</sequence>
<feature type="domain" description="UBX" evidence="3">
    <location>
        <begin position="100"/>
        <end position="176"/>
    </location>
</feature>
<dbReference type="AlphaFoldDB" id="A0A7C8ZGR0"/>
<evidence type="ECO:0000256" key="1">
    <source>
        <dbReference type="ARBA" id="ARBA00022786"/>
    </source>
</evidence>
<dbReference type="InterPro" id="IPR001012">
    <property type="entry name" value="UBX_dom"/>
</dbReference>
<protein>
    <recommendedName>
        <fullName evidence="3">UBX domain-containing protein</fullName>
    </recommendedName>
</protein>
<dbReference type="PROSITE" id="PS50033">
    <property type="entry name" value="UBX"/>
    <property type="match status" value="1"/>
</dbReference>
<reference evidence="4" key="1">
    <citation type="journal article" date="2013" name="J. Plant Res.">
        <title>Effect of fungi and light on seed germination of three Opuntia species from semiarid lands of central Mexico.</title>
        <authorList>
            <person name="Delgado-Sanchez P."/>
            <person name="Jimenez-Bremont J.F."/>
            <person name="Guerrero-Gonzalez Mde L."/>
            <person name="Flores J."/>
        </authorList>
    </citation>
    <scope>NUCLEOTIDE SEQUENCE</scope>
    <source>
        <tissue evidence="4">Cladode</tissue>
    </source>
</reference>
<feature type="region of interest" description="Disordered" evidence="2">
    <location>
        <begin position="207"/>
        <end position="250"/>
    </location>
</feature>
<proteinExistence type="predicted"/>
<dbReference type="SUPFAM" id="SSF54236">
    <property type="entry name" value="Ubiquitin-like"/>
    <property type="match status" value="1"/>
</dbReference>
<dbReference type="CDD" id="cd16118">
    <property type="entry name" value="UBX2_UBXN9"/>
    <property type="match status" value="1"/>
</dbReference>
<dbReference type="Gene3D" id="3.10.20.90">
    <property type="entry name" value="Phosphatidylinositol 3-kinase Catalytic Subunit, Chain A, domain 1"/>
    <property type="match status" value="1"/>
</dbReference>
<dbReference type="PANTHER" id="PTHR47557:SF2">
    <property type="entry name" value="PLANT UBX DOMAIN-CONTAINING PROTEIN 1"/>
    <property type="match status" value="1"/>
</dbReference>
<dbReference type="GO" id="GO:0032984">
    <property type="term" value="P:protein-containing complex disassembly"/>
    <property type="evidence" value="ECO:0007669"/>
    <property type="project" value="InterPro"/>
</dbReference>
<evidence type="ECO:0000313" key="4">
    <source>
        <dbReference type="EMBL" id="MBA4641555.1"/>
    </source>
</evidence>
<keyword evidence="1" id="KW-0833">Ubl conjugation pathway</keyword>